<accession>A0A0V0STC1</accession>
<evidence type="ECO:0000313" key="3">
    <source>
        <dbReference type="Proteomes" id="UP000055048"/>
    </source>
</evidence>
<organism evidence="2 3">
    <name type="scientific">Trichinella murrelli</name>
    <dbReference type="NCBI Taxonomy" id="144512"/>
    <lineage>
        <taxon>Eukaryota</taxon>
        <taxon>Metazoa</taxon>
        <taxon>Ecdysozoa</taxon>
        <taxon>Nematoda</taxon>
        <taxon>Enoplea</taxon>
        <taxon>Dorylaimia</taxon>
        <taxon>Trichinellida</taxon>
        <taxon>Trichinellidae</taxon>
        <taxon>Trichinella</taxon>
    </lineage>
</organism>
<feature type="region of interest" description="Disordered" evidence="1">
    <location>
        <begin position="55"/>
        <end position="78"/>
    </location>
</feature>
<dbReference type="OrthoDB" id="5853607at2759"/>
<evidence type="ECO:0000256" key="1">
    <source>
        <dbReference type="SAM" id="MobiDB-lite"/>
    </source>
</evidence>
<reference evidence="2 3" key="1">
    <citation type="submission" date="2015-01" db="EMBL/GenBank/DDBJ databases">
        <title>Evolution of Trichinella species and genotypes.</title>
        <authorList>
            <person name="Korhonen P.K."/>
            <person name="Edoardo P."/>
            <person name="Giuseppe L.R."/>
            <person name="Gasser R.B."/>
        </authorList>
    </citation>
    <scope>NUCLEOTIDE SEQUENCE [LARGE SCALE GENOMIC DNA]</scope>
    <source>
        <strain evidence="2">ISS417</strain>
    </source>
</reference>
<comment type="caution">
    <text evidence="2">The sequence shown here is derived from an EMBL/GenBank/DDBJ whole genome shotgun (WGS) entry which is preliminary data.</text>
</comment>
<dbReference type="AlphaFoldDB" id="A0A0V0STC1"/>
<dbReference type="Proteomes" id="UP000055048">
    <property type="component" value="Unassembled WGS sequence"/>
</dbReference>
<keyword evidence="3" id="KW-1185">Reference proteome</keyword>
<proteinExistence type="predicted"/>
<evidence type="ECO:0008006" key="4">
    <source>
        <dbReference type="Google" id="ProtNLM"/>
    </source>
</evidence>
<gene>
    <name evidence="2" type="ORF">T05_906</name>
</gene>
<name>A0A0V0STC1_9BILA</name>
<evidence type="ECO:0000313" key="2">
    <source>
        <dbReference type="EMBL" id="KRX29954.1"/>
    </source>
</evidence>
<protein>
    <recommendedName>
        <fullName evidence="4">KRAB-A domain-containing protein 2</fullName>
    </recommendedName>
</protein>
<dbReference type="EMBL" id="JYDJ01002855">
    <property type="protein sequence ID" value="KRX29954.1"/>
    <property type="molecule type" value="Genomic_DNA"/>
</dbReference>
<sequence>MRENGCKRWSMGLKFVQWQINVSIHETTGQSPFKSYVLPKSLVAAAKTEEEIEEFLTSQEANDEESLNRDGKNYEENESNIMKHFSETFIKAQKEAASGQTRAAAKMTR</sequence>
<feature type="compositionally biased region" description="Basic and acidic residues" evidence="1">
    <location>
        <begin position="66"/>
        <end position="75"/>
    </location>
</feature>